<feature type="domain" description="Disease resistance protein At4g27190-like leucine-rich repeats" evidence="8">
    <location>
        <begin position="1293"/>
        <end position="1345"/>
    </location>
</feature>
<proteinExistence type="inferred from homology"/>
<keyword evidence="10" id="KW-1185">Reference proteome</keyword>
<keyword evidence="3" id="KW-0611">Plant defense</keyword>
<accession>A0A5N6PXD4</accession>
<keyword evidence="4" id="KW-0067">ATP-binding</keyword>
<evidence type="ECO:0000259" key="8">
    <source>
        <dbReference type="Pfam" id="PF23247"/>
    </source>
</evidence>
<dbReference type="GO" id="GO:0005524">
    <property type="term" value="F:ATP binding"/>
    <property type="evidence" value="ECO:0007669"/>
    <property type="project" value="UniProtKB-KW"/>
</dbReference>
<evidence type="ECO:0000256" key="5">
    <source>
        <dbReference type="SAM" id="Coils"/>
    </source>
</evidence>
<dbReference type="InterPro" id="IPR050905">
    <property type="entry name" value="Plant_NBS-LRR"/>
</dbReference>
<keyword evidence="5" id="KW-0175">Coiled coil</keyword>
<dbReference type="InterPro" id="IPR002182">
    <property type="entry name" value="NB-ARC"/>
</dbReference>
<dbReference type="SUPFAM" id="SSF52540">
    <property type="entry name" value="P-loop containing nucleoside triphosphate hydrolases"/>
    <property type="match status" value="1"/>
</dbReference>
<evidence type="ECO:0000256" key="6">
    <source>
        <dbReference type="SAM" id="MobiDB-lite"/>
    </source>
</evidence>
<evidence type="ECO:0000256" key="1">
    <source>
        <dbReference type="ARBA" id="ARBA00008894"/>
    </source>
</evidence>
<dbReference type="GO" id="GO:0006952">
    <property type="term" value="P:defense response"/>
    <property type="evidence" value="ECO:0007669"/>
    <property type="project" value="UniProtKB-KW"/>
</dbReference>
<keyword evidence="2" id="KW-0433">Leucine-rich repeat</keyword>
<evidence type="ECO:0000259" key="7">
    <source>
        <dbReference type="Pfam" id="PF00931"/>
    </source>
</evidence>
<dbReference type="Proteomes" id="UP000326396">
    <property type="component" value="Linkage Group LG1"/>
</dbReference>
<feature type="domain" description="Disease resistance protein At4g27190-like leucine-rich repeats" evidence="8">
    <location>
        <begin position="890"/>
        <end position="1021"/>
    </location>
</feature>
<evidence type="ECO:0000256" key="2">
    <source>
        <dbReference type="ARBA" id="ARBA00022614"/>
    </source>
</evidence>
<gene>
    <name evidence="9" type="ORF">E3N88_00200</name>
</gene>
<dbReference type="EMBL" id="SZYD01000001">
    <property type="protein sequence ID" value="KAD7477064.1"/>
    <property type="molecule type" value="Genomic_DNA"/>
</dbReference>
<evidence type="ECO:0000313" key="10">
    <source>
        <dbReference type="Proteomes" id="UP000326396"/>
    </source>
</evidence>
<evidence type="ECO:0000256" key="4">
    <source>
        <dbReference type="ARBA" id="ARBA00022840"/>
    </source>
</evidence>
<dbReference type="PANTHER" id="PTHR33463">
    <property type="entry name" value="NB-ARC DOMAIN-CONTAINING PROTEIN-RELATED"/>
    <property type="match status" value="1"/>
</dbReference>
<sequence length="1684" mass="192212">MTLCEENEMEQTIYSQIVVPVVKFLKGNLTKHLGYVIFSSKYVRAMKEQLSVLKNTRDDIEKQKEANNMDNKEIPVGVSVWLNAVETFKNEVESISSEGYGCLNIKMRHKTGKKACEATEMIKRFTIEKNGFEWTNAPIPTGRVYSKPVTSTPASHGVNFKSRDRPFNEALKWLQQDNNKSQVIALCGMGGVGKTTMMEQLKMVANDKNMFDYIVPVVIGRTPNMYSIQNDIAIRLAGKGLVEATIPERADDLCKKFKEILEVKKSRILFILDDVWEKIELKEIGLTSPIPNGLKLLLTSRLSHICKQIAVSAHLVFEEVKVNVLEEDEARNLFFGITNVSKQDERYAIGCKIVEKCGRLPLAINIIGTTLHSQSKSNWKTTLRRLKNNLIDDIVLEVIKISYEHIKHEEDKEVLLLCGLFPEDSNIRIEDLTRNAWGLNIFEGVSSLGDARDSTETCVGNLLNANLLINSHKHGCVKMHDLVLAFVLGVVSKSDRAWIIKHGDVTKLAGREESCKRISLTCKGMSKFPQDFKYPNLSLLQLMNGDFSLKFQEDFYGNMKNLQVIAYYEMKSPLMVSRSLHCSTNLKSLCLYECQLMFDLSLVGDLENLEVLSFARCHIRKLPSAIGKLVNLRLLDLTGCWDLRIDNGVFENLKNLEELYMDLNDGRPMRNKNELTDSNIKELAMLSKQLRALHVEFDLFKKKNQLENFSFEKLDNFKIFIGYLFYLIEIENSSFVNKLKLASDRSSEFHDCKINELFKKTEQLYLCVNDMIGLKDILILPSDQHSLACLKDLEILLCSNLKHLFPVCVANGLKKLERLKITVCPLMEALIQNDGSEINGVVELPQLHQLYLYDLPNFTSIYPYNSSSMCSLFNSQVKFPKLEILNIKKMGKLKQIWDCEFGLKDTLILPYDQHSFSCLKDLEVFNCSNLKHLFPVCVANGLKKLERLKITVCPVMEALIQKDGSEINSLVELPKLAELELDDLPNFTSIYHNMCALFNSQVKFAKLEKLRIRKMEKLKQIWGYEFGSSEEEEVNNISMLREIEVDGCDSLVNLFSTNLVRLLTHLERLQVERCGSTNVFTTTKFETRVVSKESREEGDVNIHVVAFPSNLYFHSLHHLSLSKCEGVEVVFEIDLNNQQPPLPNLQSLKIGEMDDMSQVWKCNNWNKYLLISYSSFHNLTSIEIYKCNKIKYLFSHLMAKPLSNLQKIKVDECRDMEEVVSNRDDDDKDDEEMSSTSTTTTFFPHLHSLTFVKLKNLKRIGGSGGQANATRTSVIHDQFKVSHDDVVSWSLCQYSKDIFISSCNGLSSVIPSNAKGQMQKLEVLQVEDCESLTVIFETQYINDNSGDCESSANINEGSVGIDAISRQANINGTRLSNLKILEIRSCNRLVFVFTFSTLESLKKLETLMIRDCKEMKVIVEKANVEHRMDVVFPCLKFLTLQSLPNLEGFFLGMNDFKWPLLEMVMIADCPQIMNFTCGQSTTPVLKGIHTSLGKHSVESGLNFHQYQTRLPTWSFHNLIDLYMEDDEKVKCIIPSNELHQLQKLETIEVCDCKVIEEVFEGTNSESQIVVEIPNLRQMELTSLKSLKYIWKSNQRVLKFPNLTTLSIRSCGSLKHVFTSSMMGGLLQLQDLQVAHCFKLEVIVKIEEEDDDEEKEMVWFPCLKSLKLARLKSLKGFCLGKGFKF</sequence>
<evidence type="ECO:0000313" key="9">
    <source>
        <dbReference type="EMBL" id="KAD7477064.1"/>
    </source>
</evidence>
<dbReference type="SUPFAM" id="SSF52058">
    <property type="entry name" value="L domain-like"/>
    <property type="match status" value="3"/>
</dbReference>
<dbReference type="SUPFAM" id="SSF52047">
    <property type="entry name" value="RNI-like"/>
    <property type="match status" value="1"/>
</dbReference>
<dbReference type="OrthoDB" id="3794806at2759"/>
<keyword evidence="4" id="KW-0547">Nucleotide-binding</keyword>
<dbReference type="PRINTS" id="PR00364">
    <property type="entry name" value="DISEASERSIST"/>
</dbReference>
<dbReference type="InterPro" id="IPR042197">
    <property type="entry name" value="Apaf_helical"/>
</dbReference>
<comment type="similarity">
    <text evidence="1">Belongs to the disease resistance NB-LRR family.</text>
</comment>
<feature type="domain" description="NB-ARC" evidence="7">
    <location>
        <begin position="166"/>
        <end position="335"/>
    </location>
</feature>
<evidence type="ECO:0000256" key="3">
    <source>
        <dbReference type="ARBA" id="ARBA00022821"/>
    </source>
</evidence>
<dbReference type="PANTHER" id="PTHR33463:SF222">
    <property type="entry name" value="NB-ARC-RELATED"/>
    <property type="match status" value="1"/>
</dbReference>
<feature type="coiled-coil region" evidence="5">
    <location>
        <begin position="43"/>
        <end position="73"/>
    </location>
</feature>
<dbReference type="GO" id="GO:0043531">
    <property type="term" value="F:ADP binding"/>
    <property type="evidence" value="ECO:0007669"/>
    <property type="project" value="InterPro"/>
</dbReference>
<name>A0A5N6PXD4_9ASTR</name>
<dbReference type="Pfam" id="PF23247">
    <property type="entry name" value="LRR_RPS2"/>
    <property type="match status" value="5"/>
</dbReference>
<feature type="region of interest" description="Disordered" evidence="6">
    <location>
        <begin position="1219"/>
        <end position="1238"/>
    </location>
</feature>
<dbReference type="InterPro" id="IPR057135">
    <property type="entry name" value="At4g27190-like_LRR"/>
</dbReference>
<dbReference type="Gene3D" id="1.10.8.430">
    <property type="entry name" value="Helical domain of apoptotic protease-activating factors"/>
    <property type="match status" value="1"/>
</dbReference>
<dbReference type="Pfam" id="PF00931">
    <property type="entry name" value="NB-ARC"/>
    <property type="match status" value="1"/>
</dbReference>
<feature type="domain" description="Disease resistance protein At4g27190-like leucine-rich repeats" evidence="8">
    <location>
        <begin position="1106"/>
        <end position="1214"/>
    </location>
</feature>
<dbReference type="InterPro" id="IPR027417">
    <property type="entry name" value="P-loop_NTPase"/>
</dbReference>
<comment type="caution">
    <text evidence="9">The sequence shown here is derived from an EMBL/GenBank/DDBJ whole genome shotgun (WGS) entry which is preliminary data.</text>
</comment>
<reference evidence="9 10" key="1">
    <citation type="submission" date="2019-05" db="EMBL/GenBank/DDBJ databases">
        <title>Mikania micrantha, genome provides insights into the molecular mechanism of rapid growth.</title>
        <authorList>
            <person name="Liu B."/>
        </authorList>
    </citation>
    <scope>NUCLEOTIDE SEQUENCE [LARGE SCALE GENOMIC DNA]</scope>
    <source>
        <strain evidence="9">NLD-2019</strain>
        <tissue evidence="9">Leaf</tissue>
    </source>
</reference>
<organism evidence="9 10">
    <name type="scientific">Mikania micrantha</name>
    <name type="common">bitter vine</name>
    <dbReference type="NCBI Taxonomy" id="192012"/>
    <lineage>
        <taxon>Eukaryota</taxon>
        <taxon>Viridiplantae</taxon>
        <taxon>Streptophyta</taxon>
        <taxon>Embryophyta</taxon>
        <taxon>Tracheophyta</taxon>
        <taxon>Spermatophyta</taxon>
        <taxon>Magnoliopsida</taxon>
        <taxon>eudicotyledons</taxon>
        <taxon>Gunneridae</taxon>
        <taxon>Pentapetalae</taxon>
        <taxon>asterids</taxon>
        <taxon>campanulids</taxon>
        <taxon>Asterales</taxon>
        <taxon>Asteraceae</taxon>
        <taxon>Asteroideae</taxon>
        <taxon>Heliantheae alliance</taxon>
        <taxon>Eupatorieae</taxon>
        <taxon>Mikania</taxon>
    </lineage>
</organism>
<dbReference type="InterPro" id="IPR032675">
    <property type="entry name" value="LRR_dom_sf"/>
</dbReference>
<feature type="domain" description="Disease resistance protein At4g27190-like leucine-rich repeats" evidence="8">
    <location>
        <begin position="1506"/>
        <end position="1636"/>
    </location>
</feature>
<dbReference type="Gene3D" id="3.40.50.300">
    <property type="entry name" value="P-loop containing nucleotide triphosphate hydrolases"/>
    <property type="match status" value="1"/>
</dbReference>
<protein>
    <submittedName>
        <fullName evidence="9">Uncharacterized protein</fullName>
    </submittedName>
</protein>
<dbReference type="Gene3D" id="3.80.10.10">
    <property type="entry name" value="Ribonuclease Inhibitor"/>
    <property type="match status" value="4"/>
</dbReference>
<feature type="domain" description="Disease resistance protein At4g27190-like leucine-rich repeats" evidence="8">
    <location>
        <begin position="1366"/>
        <end position="1449"/>
    </location>
</feature>